<dbReference type="RefSeq" id="WP_003953126.1">
    <property type="nucleotide sequence ID" value="NZ_CM000914.1"/>
</dbReference>
<dbReference type="InterPro" id="IPR020084">
    <property type="entry name" value="NUDIX_hydrolase_CS"/>
</dbReference>
<dbReference type="PIRSF" id="PIRSF017340">
    <property type="entry name" value="Nudix_hydro"/>
    <property type="match status" value="1"/>
</dbReference>
<dbReference type="InterPro" id="IPR024195">
    <property type="entry name" value="NUDIX_hydrolase_YfcD_pred"/>
</dbReference>
<comment type="cofactor">
    <cofactor evidence="1">
        <name>Mg(2+)</name>
        <dbReference type="ChEBI" id="CHEBI:18420"/>
    </cofactor>
</comment>
<keyword evidence="7" id="KW-0614">Plasmid</keyword>
<dbReference type="SUPFAM" id="SSF55811">
    <property type="entry name" value="Nudix"/>
    <property type="match status" value="1"/>
</dbReference>
<keyword evidence="4 7" id="KW-0378">Hydrolase</keyword>
<dbReference type="Proteomes" id="UP000002357">
    <property type="component" value="Plasmid pSCL4"/>
</dbReference>
<dbReference type="GO" id="GO:0016817">
    <property type="term" value="F:hydrolase activity, acting on acid anhydrides"/>
    <property type="evidence" value="ECO:0007669"/>
    <property type="project" value="InterPro"/>
</dbReference>
<evidence type="ECO:0000313" key="7">
    <source>
        <dbReference type="EMBL" id="EFG04303.2"/>
    </source>
</evidence>
<dbReference type="PROSITE" id="PS00893">
    <property type="entry name" value="NUDIX_BOX"/>
    <property type="match status" value="1"/>
</dbReference>
<dbReference type="OrthoDB" id="67499at2"/>
<dbReference type="GO" id="GO:0046872">
    <property type="term" value="F:metal ion binding"/>
    <property type="evidence" value="ECO:0007669"/>
    <property type="project" value="UniProtKB-KW"/>
</dbReference>
<evidence type="ECO:0000256" key="2">
    <source>
        <dbReference type="ARBA" id="ARBA00005582"/>
    </source>
</evidence>
<evidence type="ECO:0000256" key="1">
    <source>
        <dbReference type="ARBA" id="ARBA00001946"/>
    </source>
</evidence>
<keyword evidence="8" id="KW-1185">Reference proteome</keyword>
<keyword evidence="5 6" id="KW-0460">Magnesium</keyword>
<organism evidence="7 8">
    <name type="scientific">Streptomyces clavuligerus</name>
    <dbReference type="NCBI Taxonomy" id="1901"/>
    <lineage>
        <taxon>Bacteria</taxon>
        <taxon>Bacillati</taxon>
        <taxon>Actinomycetota</taxon>
        <taxon>Actinomycetes</taxon>
        <taxon>Kitasatosporales</taxon>
        <taxon>Streptomycetaceae</taxon>
        <taxon>Streptomyces</taxon>
    </lineage>
</organism>
<sequence>MEQPTTEEIVDLYAQDEVPGRVTGTESRSTVRARNLPHAAVKILLRDAADRVYVHRRTESKDLYPGLIDVWIGGVITAGEVPLPAAERELAEELGLRGCALSPVARRWYTDAHTNYLAHLYETRHDPDVHGPIVHQRSEIADGWWLPWHELMTRLNDPDWPFVPDGRSHLTHYAHGGRPRSAAPSPPLG</sequence>
<dbReference type="AlphaFoldDB" id="B5GN08"/>
<feature type="binding site" evidence="6">
    <location>
        <position position="89"/>
    </location>
    <ligand>
        <name>Mg(2+)</name>
        <dbReference type="ChEBI" id="CHEBI:18420"/>
    </ligand>
</feature>
<dbReference type="EMBL" id="CM000914">
    <property type="protein sequence ID" value="EFG04303.2"/>
    <property type="molecule type" value="Genomic_DNA"/>
</dbReference>
<protein>
    <submittedName>
        <fullName evidence="7">NUDIX hydrolase</fullName>
    </submittedName>
</protein>
<accession>B5GN08</accession>
<dbReference type="PROSITE" id="PS51462">
    <property type="entry name" value="NUDIX"/>
    <property type="match status" value="1"/>
</dbReference>
<feature type="binding site" evidence="6">
    <location>
        <position position="93"/>
    </location>
    <ligand>
        <name>Mg(2+)</name>
        <dbReference type="ChEBI" id="CHEBI:18420"/>
    </ligand>
</feature>
<evidence type="ECO:0000256" key="4">
    <source>
        <dbReference type="ARBA" id="ARBA00022801"/>
    </source>
</evidence>
<dbReference type="InterPro" id="IPR000086">
    <property type="entry name" value="NUDIX_hydrolase_dom"/>
</dbReference>
<dbReference type="Gene3D" id="3.90.79.10">
    <property type="entry name" value="Nucleoside Triphosphate Pyrophosphohydrolase"/>
    <property type="match status" value="1"/>
</dbReference>
<reference evidence="7 8" key="1">
    <citation type="journal article" date="2010" name="Genome Biol. Evol.">
        <title>The sequence of a 1.8-mb bacterial linear plasmid reveals a rich evolutionary reservoir of secondary metabolic pathways.</title>
        <authorList>
            <person name="Medema M.H."/>
            <person name="Trefzer A."/>
            <person name="Kovalchuk A."/>
            <person name="van den Berg M."/>
            <person name="Mueller U."/>
            <person name="Heijne W."/>
            <person name="Wu L."/>
            <person name="Alam M.T."/>
            <person name="Ronning C.M."/>
            <person name="Nierman W.C."/>
            <person name="Bovenberg R.A.L."/>
            <person name="Breitling R."/>
            <person name="Takano E."/>
        </authorList>
    </citation>
    <scope>NUCLEOTIDE SEQUENCE [LARGE SCALE GENOMIC DNA]</scope>
    <source>
        <strain evidence="8">ATCC 27064 / DSM 738 / JCM 4710 / NBRC 13307 / NCIMB 12785 / NRRL 3585 / VKM Ac-602</strain>
        <plasmid evidence="7">pSCL4</plasmid>
    </source>
</reference>
<comment type="similarity">
    <text evidence="2">Belongs to the Nudix hydrolase family.</text>
</comment>
<dbReference type="eggNOG" id="COG0494">
    <property type="taxonomic scope" value="Bacteria"/>
</dbReference>
<name>B5GN08_STRCL</name>
<keyword evidence="3 6" id="KW-0479">Metal-binding</keyword>
<dbReference type="Pfam" id="PF00293">
    <property type="entry name" value="NUDIX"/>
    <property type="match status" value="1"/>
</dbReference>
<evidence type="ECO:0000256" key="6">
    <source>
        <dbReference type="PIRSR" id="PIRSR017340-1"/>
    </source>
</evidence>
<dbReference type="InterPro" id="IPR015797">
    <property type="entry name" value="NUDIX_hydrolase-like_dom_sf"/>
</dbReference>
<proteinExistence type="inferred from homology"/>
<geneLocation type="plasmid" evidence="7 8">
    <name>pSCL4</name>
</geneLocation>
<evidence type="ECO:0000313" key="8">
    <source>
        <dbReference type="Proteomes" id="UP000002357"/>
    </source>
</evidence>
<dbReference type="GeneID" id="93733927"/>
<evidence type="ECO:0000256" key="3">
    <source>
        <dbReference type="ARBA" id="ARBA00022723"/>
    </source>
</evidence>
<evidence type="ECO:0000256" key="5">
    <source>
        <dbReference type="ARBA" id="ARBA00022842"/>
    </source>
</evidence>
<dbReference type="KEGG" id="sclf:BB341_28300"/>
<gene>
    <name evidence="7" type="ORF">SCLAV_p0817</name>
</gene>